<accession>A0A2I2FKC6</accession>
<dbReference type="GO" id="GO:0004497">
    <property type="term" value="F:monooxygenase activity"/>
    <property type="evidence" value="ECO:0007669"/>
    <property type="project" value="UniProtKB-KW"/>
</dbReference>
<reference evidence="14 15" key="1">
    <citation type="submission" date="2017-12" db="EMBL/GenBank/DDBJ databases">
        <authorList>
            <consortium name="DOE Joint Genome Institute"/>
            <person name="Haridas S."/>
            <person name="Kjaerbolling I."/>
            <person name="Vesth T.C."/>
            <person name="Frisvad J.C."/>
            <person name="Nybo J.L."/>
            <person name="Theobald S."/>
            <person name="Kuo A."/>
            <person name="Bowyer P."/>
            <person name="Matsuda Y."/>
            <person name="Mondo S."/>
            <person name="Lyhne E.K."/>
            <person name="Kogle M.E."/>
            <person name="Clum A."/>
            <person name="Lipzen A."/>
            <person name="Salamov A."/>
            <person name="Ngan C.Y."/>
            <person name="Daum C."/>
            <person name="Chiniquy J."/>
            <person name="Barry K."/>
            <person name="LaButti K."/>
            <person name="Simmons B.A."/>
            <person name="Magnuson J.K."/>
            <person name="Mortensen U.H."/>
            <person name="Larsen T.O."/>
            <person name="Grigoriev I.V."/>
            <person name="Baker S.E."/>
            <person name="Andersen M.R."/>
            <person name="Nordberg H.P."/>
            <person name="Cantor M.N."/>
            <person name="Hua S.X."/>
        </authorList>
    </citation>
    <scope>NUCLEOTIDE SEQUENCE [LARGE SCALE GENOMIC DNA]</scope>
    <source>
        <strain evidence="14 15">CBS 102.13</strain>
    </source>
</reference>
<dbReference type="Gene3D" id="1.10.630.10">
    <property type="entry name" value="Cytochrome P450"/>
    <property type="match status" value="1"/>
</dbReference>
<comment type="cofactor">
    <cofactor evidence="1 12">
        <name>heme</name>
        <dbReference type="ChEBI" id="CHEBI:30413"/>
    </cofactor>
</comment>
<dbReference type="OrthoDB" id="1844152at2759"/>
<dbReference type="AlphaFoldDB" id="A0A2I2FKC6"/>
<dbReference type="PANTHER" id="PTHR46206:SF5">
    <property type="entry name" value="P450, PUTATIVE (EUROFUNG)-RELATED"/>
    <property type="match status" value="1"/>
</dbReference>
<dbReference type="PRINTS" id="PR00465">
    <property type="entry name" value="EP450IV"/>
</dbReference>
<evidence type="ECO:0000256" key="9">
    <source>
        <dbReference type="ARBA" id="ARBA00023004"/>
    </source>
</evidence>
<evidence type="ECO:0000256" key="11">
    <source>
        <dbReference type="ARBA" id="ARBA00023136"/>
    </source>
</evidence>
<evidence type="ECO:0000256" key="12">
    <source>
        <dbReference type="PIRSR" id="PIRSR602403-1"/>
    </source>
</evidence>
<proteinExistence type="inferred from homology"/>
<dbReference type="GO" id="GO:0020037">
    <property type="term" value="F:heme binding"/>
    <property type="evidence" value="ECO:0007669"/>
    <property type="project" value="InterPro"/>
</dbReference>
<evidence type="ECO:0000256" key="8">
    <source>
        <dbReference type="ARBA" id="ARBA00023002"/>
    </source>
</evidence>
<dbReference type="CDD" id="cd11041">
    <property type="entry name" value="CYP503A1-like"/>
    <property type="match status" value="1"/>
</dbReference>
<dbReference type="InterPro" id="IPR002403">
    <property type="entry name" value="Cyt_P450_E_grp-IV"/>
</dbReference>
<dbReference type="InterPro" id="IPR001128">
    <property type="entry name" value="Cyt_P450"/>
</dbReference>
<evidence type="ECO:0000256" key="13">
    <source>
        <dbReference type="SAM" id="Phobius"/>
    </source>
</evidence>
<keyword evidence="7 13" id="KW-1133">Transmembrane helix</keyword>
<evidence type="ECO:0000256" key="1">
    <source>
        <dbReference type="ARBA" id="ARBA00001971"/>
    </source>
</evidence>
<dbReference type="GeneID" id="36518596"/>
<keyword evidence="5 13" id="KW-0812">Transmembrane</keyword>
<dbReference type="RefSeq" id="XP_024675085.1">
    <property type="nucleotide sequence ID" value="XM_024811436.1"/>
</dbReference>
<evidence type="ECO:0000256" key="4">
    <source>
        <dbReference type="ARBA" id="ARBA00022617"/>
    </source>
</evidence>
<dbReference type="Pfam" id="PF00067">
    <property type="entry name" value="p450"/>
    <property type="match status" value="1"/>
</dbReference>
<keyword evidence="4 12" id="KW-0349">Heme</keyword>
<evidence type="ECO:0000256" key="6">
    <source>
        <dbReference type="ARBA" id="ARBA00022723"/>
    </source>
</evidence>
<feature type="binding site" description="axial binding residue" evidence="12">
    <location>
        <position position="487"/>
    </location>
    <ligand>
        <name>heme</name>
        <dbReference type="ChEBI" id="CHEBI:30413"/>
    </ligand>
    <ligandPart>
        <name>Fe</name>
        <dbReference type="ChEBI" id="CHEBI:18248"/>
    </ligandPart>
</feature>
<evidence type="ECO:0000256" key="10">
    <source>
        <dbReference type="ARBA" id="ARBA00023033"/>
    </source>
</evidence>
<keyword evidence="10" id="KW-0503">Monooxygenase</keyword>
<evidence type="ECO:0000313" key="14">
    <source>
        <dbReference type="EMBL" id="PLB41073.1"/>
    </source>
</evidence>
<gene>
    <name evidence="14" type="ORF">BDW47DRAFT_100455</name>
</gene>
<sequence length="551" mass="62887">MPQWSISNSPDNIALFPVGSSDEGPMATMSATFNDILYAENSSFSVVLLVIGALSIGWAVQRLRRYYAAWVDVPVVGDHGAIGAWIAAYKWEKNARHLIQEGYEKHRDYAFQVATPSRWEVWICNDQMVKEYKNLMDEDFSANAVTADLFQTEWTLPGAAEGVHKIPIPLLHKGLTWQRGRSLAKDDPYFQQFVTEFFHAWEVETNITGDGWNELCCYEIGTRIVAHLTAKSLVGYPLCRDPELIELFAAYGNAVPISGFFISMFPEFMKPFVARFCQAPKMASRLDQMFLDEMERRAADPPKEPGDIMDWTWQYTEKNEPGVYQRVHIARSITSSVFGAIHTTTQVLAHCLFELAVRSEYVDPLRQEVEQAFESHNGWTKSAIESMPKLDSFVKECQRFNPLDSGSLARRATRDFQFQNGLKIPRGTFVFSPNAPVLFDERYYPNASEFDGYRFYKLGLETGKPADHKFVSTNPRYLQFGDARHTCPGRHMAADEIRLMLAHILRNYHISTKDHGPRPENWFFKKILFPDMSGLVVLKPRQAGKRGDVVV</sequence>
<protein>
    <submittedName>
        <fullName evidence="14">Cytochrome P450</fullName>
    </submittedName>
</protein>
<feature type="transmembrane region" description="Helical" evidence="13">
    <location>
        <begin position="42"/>
        <end position="60"/>
    </location>
</feature>
<comment type="similarity">
    <text evidence="3">Belongs to the cytochrome P450 family.</text>
</comment>
<keyword evidence="6 12" id="KW-0479">Metal-binding</keyword>
<keyword evidence="15" id="KW-1185">Reference proteome</keyword>
<evidence type="ECO:0000256" key="2">
    <source>
        <dbReference type="ARBA" id="ARBA00004370"/>
    </source>
</evidence>
<evidence type="ECO:0000256" key="7">
    <source>
        <dbReference type="ARBA" id="ARBA00022989"/>
    </source>
</evidence>
<dbReference type="SUPFAM" id="SSF48264">
    <property type="entry name" value="Cytochrome P450"/>
    <property type="match status" value="1"/>
</dbReference>
<dbReference type="GO" id="GO:0005506">
    <property type="term" value="F:iron ion binding"/>
    <property type="evidence" value="ECO:0007669"/>
    <property type="project" value="InterPro"/>
</dbReference>
<dbReference type="PANTHER" id="PTHR46206">
    <property type="entry name" value="CYTOCHROME P450"/>
    <property type="match status" value="1"/>
</dbReference>
<name>A0A2I2FKC6_ASPCN</name>
<dbReference type="STRING" id="41067.A0A2I2FKC6"/>
<comment type="subcellular location">
    <subcellularLocation>
        <location evidence="2">Membrane</location>
    </subcellularLocation>
</comment>
<keyword evidence="11 13" id="KW-0472">Membrane</keyword>
<keyword evidence="9 12" id="KW-0408">Iron</keyword>
<evidence type="ECO:0000256" key="5">
    <source>
        <dbReference type="ARBA" id="ARBA00022692"/>
    </source>
</evidence>
<organism evidence="14 15">
    <name type="scientific">Aspergillus candidus</name>
    <dbReference type="NCBI Taxonomy" id="41067"/>
    <lineage>
        <taxon>Eukaryota</taxon>
        <taxon>Fungi</taxon>
        <taxon>Dikarya</taxon>
        <taxon>Ascomycota</taxon>
        <taxon>Pezizomycotina</taxon>
        <taxon>Eurotiomycetes</taxon>
        <taxon>Eurotiomycetidae</taxon>
        <taxon>Eurotiales</taxon>
        <taxon>Aspergillaceae</taxon>
        <taxon>Aspergillus</taxon>
        <taxon>Aspergillus subgen. Circumdati</taxon>
    </lineage>
</organism>
<keyword evidence="8" id="KW-0560">Oxidoreductase</keyword>
<dbReference type="InterPro" id="IPR036396">
    <property type="entry name" value="Cyt_P450_sf"/>
</dbReference>
<dbReference type="GO" id="GO:0019748">
    <property type="term" value="P:secondary metabolic process"/>
    <property type="evidence" value="ECO:0007669"/>
    <property type="project" value="UniProtKB-ARBA"/>
</dbReference>
<dbReference type="EMBL" id="KZ559122">
    <property type="protein sequence ID" value="PLB41073.1"/>
    <property type="molecule type" value="Genomic_DNA"/>
</dbReference>
<evidence type="ECO:0000256" key="3">
    <source>
        <dbReference type="ARBA" id="ARBA00010617"/>
    </source>
</evidence>
<evidence type="ECO:0000313" key="15">
    <source>
        <dbReference type="Proteomes" id="UP000234585"/>
    </source>
</evidence>
<dbReference type="GO" id="GO:0016705">
    <property type="term" value="F:oxidoreductase activity, acting on paired donors, with incorporation or reduction of molecular oxygen"/>
    <property type="evidence" value="ECO:0007669"/>
    <property type="project" value="InterPro"/>
</dbReference>
<dbReference type="Proteomes" id="UP000234585">
    <property type="component" value="Unassembled WGS sequence"/>
</dbReference>
<dbReference type="GO" id="GO:0016020">
    <property type="term" value="C:membrane"/>
    <property type="evidence" value="ECO:0007669"/>
    <property type="project" value="UniProtKB-SubCell"/>
</dbReference>